<protein>
    <submittedName>
        <fullName evidence="1">Flagellar motor switch protein FliG</fullName>
    </submittedName>
</protein>
<comment type="caution">
    <text evidence="1">The sequence shown here is derived from an EMBL/GenBank/DDBJ whole genome shotgun (WGS) entry which is preliminary data.</text>
</comment>
<dbReference type="Proteomes" id="UP000224003">
    <property type="component" value="Unassembled WGS sequence"/>
</dbReference>
<evidence type="ECO:0000313" key="2">
    <source>
        <dbReference type="Proteomes" id="UP000224003"/>
    </source>
</evidence>
<proteinExistence type="predicted"/>
<gene>
    <name evidence="1" type="ORF">COJ15_32125</name>
</gene>
<dbReference type="RefSeq" id="WP_098517640.1">
    <property type="nucleotide sequence ID" value="NZ_NUVX01000080.1"/>
</dbReference>
<keyword evidence="1" id="KW-0282">Flagellum</keyword>
<dbReference type="AlphaFoldDB" id="A0A9X6ZPT4"/>
<evidence type="ECO:0000313" key="1">
    <source>
        <dbReference type="EMBL" id="PFJ29163.1"/>
    </source>
</evidence>
<reference evidence="1 2" key="1">
    <citation type="submission" date="2017-09" db="EMBL/GenBank/DDBJ databases">
        <title>Large-scale bioinformatics analysis of Bacillus genomes uncovers conserved roles of natural products in bacterial physiology.</title>
        <authorList>
            <consortium name="Agbiome Team Llc"/>
            <person name="Bleich R.M."/>
            <person name="Grubbs K.J."/>
            <person name="Santa Maria K.C."/>
            <person name="Allen S.E."/>
            <person name="Farag S."/>
            <person name="Shank E.A."/>
            <person name="Bowers A."/>
        </authorList>
    </citation>
    <scope>NUCLEOTIDE SEQUENCE [LARGE SCALE GENOMIC DNA]</scope>
    <source>
        <strain evidence="1 2">AFS085496</strain>
    </source>
</reference>
<dbReference type="EMBL" id="NUVX01000080">
    <property type="protein sequence ID" value="PFJ29163.1"/>
    <property type="molecule type" value="Genomic_DNA"/>
</dbReference>
<organism evidence="1 2">
    <name type="scientific">Bacillus thuringiensis</name>
    <dbReference type="NCBI Taxonomy" id="1428"/>
    <lineage>
        <taxon>Bacteria</taxon>
        <taxon>Bacillati</taxon>
        <taxon>Bacillota</taxon>
        <taxon>Bacilli</taxon>
        <taxon>Bacillales</taxon>
        <taxon>Bacillaceae</taxon>
        <taxon>Bacillus</taxon>
        <taxon>Bacillus cereus group</taxon>
    </lineage>
</organism>
<sequence length="173" mass="20106">MNIFLTGSSALTPLDKFEIKTYLENYVAHHNIHVMCYRSLENEILSFFIENDEYASQLHLYSFQPMDSLPDSIKHSIQYLREKGSYYNSFGIEDVLIKRSVFESTWRKMLENADLVMCFYNGDKPTALIPIDIAEEQGIDAMTFELPGFDETKLDLPIEQKVKVVEKKEKQTS</sequence>
<name>A0A9X6ZPT4_BACTU</name>
<keyword evidence="1" id="KW-0966">Cell projection</keyword>
<accession>A0A9X6ZPT4</accession>
<keyword evidence="1" id="KW-0969">Cilium</keyword>